<dbReference type="Proteomes" id="UP000299102">
    <property type="component" value="Unassembled WGS sequence"/>
</dbReference>
<evidence type="ECO:0000313" key="2">
    <source>
        <dbReference type="Proteomes" id="UP000299102"/>
    </source>
</evidence>
<dbReference type="AlphaFoldDB" id="A0A4C1YFG1"/>
<keyword evidence="2" id="KW-1185">Reference proteome</keyword>
<reference evidence="1 2" key="1">
    <citation type="journal article" date="2019" name="Commun. Biol.">
        <title>The bagworm genome reveals a unique fibroin gene that provides high tensile strength.</title>
        <authorList>
            <person name="Kono N."/>
            <person name="Nakamura H."/>
            <person name="Ohtoshi R."/>
            <person name="Tomita M."/>
            <person name="Numata K."/>
            <person name="Arakawa K."/>
        </authorList>
    </citation>
    <scope>NUCLEOTIDE SEQUENCE [LARGE SCALE GENOMIC DNA]</scope>
</reference>
<protein>
    <submittedName>
        <fullName evidence="1">Uncharacterized protein</fullName>
    </submittedName>
</protein>
<comment type="caution">
    <text evidence="1">The sequence shown here is derived from an EMBL/GenBank/DDBJ whole genome shotgun (WGS) entry which is preliminary data.</text>
</comment>
<accession>A0A4C1YFG1</accession>
<proteinExistence type="predicted"/>
<evidence type="ECO:0000313" key="1">
    <source>
        <dbReference type="EMBL" id="GBP74798.1"/>
    </source>
</evidence>
<sequence>MIEVIVVRETDSSRCYREQFTRQSMKRKRWCHSSTKHRFGTKRYLIHSLQIGYALVTPLELRELVCDGHRLLQVTCRARKARVRCSSGEEMECLYFLYI</sequence>
<dbReference type="EMBL" id="BGZK01001223">
    <property type="protein sequence ID" value="GBP74798.1"/>
    <property type="molecule type" value="Genomic_DNA"/>
</dbReference>
<organism evidence="1 2">
    <name type="scientific">Eumeta variegata</name>
    <name type="common">Bagworm moth</name>
    <name type="synonym">Eumeta japonica</name>
    <dbReference type="NCBI Taxonomy" id="151549"/>
    <lineage>
        <taxon>Eukaryota</taxon>
        <taxon>Metazoa</taxon>
        <taxon>Ecdysozoa</taxon>
        <taxon>Arthropoda</taxon>
        <taxon>Hexapoda</taxon>
        <taxon>Insecta</taxon>
        <taxon>Pterygota</taxon>
        <taxon>Neoptera</taxon>
        <taxon>Endopterygota</taxon>
        <taxon>Lepidoptera</taxon>
        <taxon>Glossata</taxon>
        <taxon>Ditrysia</taxon>
        <taxon>Tineoidea</taxon>
        <taxon>Psychidae</taxon>
        <taxon>Oiketicinae</taxon>
        <taxon>Eumeta</taxon>
    </lineage>
</organism>
<gene>
    <name evidence="1" type="ORF">EVAR_43103_1</name>
</gene>
<name>A0A4C1YFG1_EUMVA</name>